<organism evidence="2">
    <name type="scientific">Geoalkalibacter subterraneus</name>
    <dbReference type="NCBI Taxonomy" id="483547"/>
    <lineage>
        <taxon>Bacteria</taxon>
        <taxon>Pseudomonadati</taxon>
        <taxon>Thermodesulfobacteriota</taxon>
        <taxon>Desulfuromonadia</taxon>
        <taxon>Desulfuromonadales</taxon>
        <taxon>Geoalkalibacteraceae</taxon>
        <taxon>Geoalkalibacter</taxon>
    </lineage>
</organism>
<proteinExistence type="predicted"/>
<protein>
    <recommendedName>
        <fullName evidence="3">Conjugal transfer protein TraF</fullName>
    </recommendedName>
</protein>
<keyword evidence="1" id="KW-0732">Signal</keyword>
<sequence>MRPRPLKLALTATTLLVLAFATAASAQEILFAGPRALGMAGAVTASVNDTHAMYYNPAALGFFNMRNEEGERFDCDNNDCGRKRWGLDLDLGAGYRIHNDFGSCLDTLTDIDYEALGEEGLQNDPQRLNELVQMAESLAGISDSRNAMTADANGGLGVRIGNFAVGVRGSLQGTGRVTELDTLNLGLTTGDLSGDIEAVSVEGFSSADYQFAVFSTEQQTILQDQGLSEEAVKKLDFLAQQEGIDAALLDETVDILAQVAEGSTSGTTLDDNETSVLLSGFGLLEIPVSYGYALNPHWSVGTTVKFMLGRVYGTRIIVFDDDAEDLLTELEDGYEESANFGVDLSLMGRYKYVQFALTGRNLNSPKFDGYNSTKELANGRTVKVDVPDVKLDPQVRAGVAFIPMPTLTLGVDMDLTKNETTFDGYDTQNISFGLEWHAFRTLALRAGAYKNIAESDIDWVYTAGIGLNLWAVRLDLAGAFSTEKEEFDGDDYPSEIRVAGQISVDF</sequence>
<comment type="caution">
    <text evidence="2">The sequence shown here is derived from an EMBL/GenBank/DDBJ whole genome shotgun (WGS) entry which is preliminary data.</text>
</comment>
<accession>A0A831LMG1</accession>
<dbReference type="EMBL" id="DSDO01000095">
    <property type="protein sequence ID" value="HDR46336.1"/>
    <property type="molecule type" value="Genomic_DNA"/>
</dbReference>
<feature type="chain" id="PRO_5032359482" description="Conjugal transfer protein TraF" evidence="1">
    <location>
        <begin position="27"/>
        <end position="506"/>
    </location>
</feature>
<dbReference type="InterPro" id="IPR032811">
    <property type="entry name" value="Put_conjugal_transfer"/>
</dbReference>
<evidence type="ECO:0008006" key="3">
    <source>
        <dbReference type="Google" id="ProtNLM"/>
    </source>
</evidence>
<reference evidence="2" key="1">
    <citation type="journal article" date="2020" name="mSystems">
        <title>Genome- and Community-Level Interaction Insights into Carbon Utilization and Element Cycling Functions of Hydrothermarchaeota in Hydrothermal Sediment.</title>
        <authorList>
            <person name="Zhou Z."/>
            <person name="Liu Y."/>
            <person name="Xu W."/>
            <person name="Pan J."/>
            <person name="Luo Z.H."/>
            <person name="Li M."/>
        </authorList>
    </citation>
    <scope>NUCLEOTIDE SEQUENCE [LARGE SCALE GENOMIC DNA]</scope>
    <source>
        <strain evidence="2">SpSt-1220</strain>
    </source>
</reference>
<gene>
    <name evidence="2" type="ORF">ENN94_01395</name>
</gene>
<evidence type="ECO:0000256" key="1">
    <source>
        <dbReference type="SAM" id="SignalP"/>
    </source>
</evidence>
<name>A0A831LMG1_9BACT</name>
<dbReference type="Pfam" id="PF13729">
    <property type="entry name" value="TraF_2"/>
    <property type="match status" value="1"/>
</dbReference>
<feature type="signal peptide" evidence="1">
    <location>
        <begin position="1"/>
        <end position="26"/>
    </location>
</feature>
<evidence type="ECO:0000313" key="2">
    <source>
        <dbReference type="EMBL" id="HDR46336.1"/>
    </source>
</evidence>
<dbReference type="Gene3D" id="2.40.160.60">
    <property type="entry name" value="Outer membrane protein transport protein (OMPP1/FadL/TodX)"/>
    <property type="match status" value="2"/>
</dbReference>
<dbReference type="Proteomes" id="UP000886162">
    <property type="component" value="Unassembled WGS sequence"/>
</dbReference>
<dbReference type="AlphaFoldDB" id="A0A831LMG1"/>